<sequence>MKPSSVLLSLATTSPLVAAVNIWGKFATDTRCEDPDCSIRGYETRVPYSVSEDGKEVDACKNRCILHLRCKTWATGHGTCRLYKLPLELVAGPVGDEEDEATLGLDEFSFSERCCASTSLQRK</sequence>
<keyword evidence="1" id="KW-0732">Signal</keyword>
<name>A0A6A5T136_9PLEO</name>
<feature type="signal peptide" evidence="1">
    <location>
        <begin position="1"/>
        <end position="19"/>
    </location>
</feature>
<dbReference type="Proteomes" id="UP000800038">
    <property type="component" value="Unassembled WGS sequence"/>
</dbReference>
<evidence type="ECO:0000313" key="3">
    <source>
        <dbReference type="Proteomes" id="UP000800038"/>
    </source>
</evidence>
<reference evidence="2" key="1">
    <citation type="journal article" date="2020" name="Stud. Mycol.">
        <title>101 Dothideomycetes genomes: a test case for predicting lifestyles and emergence of pathogens.</title>
        <authorList>
            <person name="Haridas S."/>
            <person name="Albert R."/>
            <person name="Binder M."/>
            <person name="Bloem J."/>
            <person name="Labutti K."/>
            <person name="Salamov A."/>
            <person name="Andreopoulos B."/>
            <person name="Baker S."/>
            <person name="Barry K."/>
            <person name="Bills G."/>
            <person name="Bluhm B."/>
            <person name="Cannon C."/>
            <person name="Castanera R."/>
            <person name="Culley D."/>
            <person name="Daum C."/>
            <person name="Ezra D."/>
            <person name="Gonzalez J."/>
            <person name="Henrissat B."/>
            <person name="Kuo A."/>
            <person name="Liang C."/>
            <person name="Lipzen A."/>
            <person name="Lutzoni F."/>
            <person name="Magnuson J."/>
            <person name="Mondo S."/>
            <person name="Nolan M."/>
            <person name="Ohm R."/>
            <person name="Pangilinan J."/>
            <person name="Park H.-J."/>
            <person name="Ramirez L."/>
            <person name="Alfaro M."/>
            <person name="Sun H."/>
            <person name="Tritt A."/>
            <person name="Yoshinaga Y."/>
            <person name="Zwiers L.-H."/>
            <person name="Turgeon B."/>
            <person name="Goodwin S."/>
            <person name="Spatafora J."/>
            <person name="Crous P."/>
            <person name="Grigoriev I."/>
        </authorList>
    </citation>
    <scope>NUCLEOTIDE SEQUENCE</scope>
    <source>
        <strain evidence="2">CBS 161.51</strain>
    </source>
</reference>
<keyword evidence="3" id="KW-1185">Reference proteome</keyword>
<feature type="chain" id="PRO_5025420251" description="Apple domain-containing protein" evidence="1">
    <location>
        <begin position="20"/>
        <end position="123"/>
    </location>
</feature>
<accession>A0A6A5T136</accession>
<dbReference type="AlphaFoldDB" id="A0A6A5T136"/>
<dbReference type="EMBL" id="ML976008">
    <property type="protein sequence ID" value="KAF1945704.1"/>
    <property type="molecule type" value="Genomic_DNA"/>
</dbReference>
<gene>
    <name evidence="2" type="ORF">EJ02DRAFT_451415</name>
</gene>
<evidence type="ECO:0000256" key="1">
    <source>
        <dbReference type="SAM" id="SignalP"/>
    </source>
</evidence>
<evidence type="ECO:0008006" key="4">
    <source>
        <dbReference type="Google" id="ProtNLM"/>
    </source>
</evidence>
<organism evidence="2 3">
    <name type="scientific">Clathrospora elynae</name>
    <dbReference type="NCBI Taxonomy" id="706981"/>
    <lineage>
        <taxon>Eukaryota</taxon>
        <taxon>Fungi</taxon>
        <taxon>Dikarya</taxon>
        <taxon>Ascomycota</taxon>
        <taxon>Pezizomycotina</taxon>
        <taxon>Dothideomycetes</taxon>
        <taxon>Pleosporomycetidae</taxon>
        <taxon>Pleosporales</taxon>
        <taxon>Diademaceae</taxon>
        <taxon>Clathrospora</taxon>
    </lineage>
</organism>
<proteinExistence type="predicted"/>
<protein>
    <recommendedName>
        <fullName evidence="4">Apple domain-containing protein</fullName>
    </recommendedName>
</protein>
<evidence type="ECO:0000313" key="2">
    <source>
        <dbReference type="EMBL" id="KAF1945704.1"/>
    </source>
</evidence>